<dbReference type="EMBL" id="BK032577">
    <property type="protein sequence ID" value="DAF48923.1"/>
    <property type="molecule type" value="Genomic_DNA"/>
</dbReference>
<proteinExistence type="predicted"/>
<protein>
    <submittedName>
        <fullName evidence="2">Terminase large subunit</fullName>
    </submittedName>
</protein>
<evidence type="ECO:0000256" key="1">
    <source>
        <dbReference type="SAM" id="MobiDB-lite"/>
    </source>
</evidence>
<dbReference type="Gene3D" id="3.40.50.300">
    <property type="entry name" value="P-loop containing nucleotide triphosphate hydrolases"/>
    <property type="match status" value="1"/>
</dbReference>
<dbReference type="Gene3D" id="3.30.420.240">
    <property type="match status" value="1"/>
</dbReference>
<reference evidence="2" key="1">
    <citation type="journal article" date="2021" name="Proc. Natl. Acad. Sci. U.S.A.">
        <title>A Catalog of Tens of Thousands of Viruses from Human Metagenomes Reveals Hidden Associations with Chronic Diseases.</title>
        <authorList>
            <person name="Tisza M.J."/>
            <person name="Buck C.B."/>
        </authorList>
    </citation>
    <scope>NUCLEOTIDE SEQUENCE</scope>
    <source>
        <strain evidence="2">Ctnpt50</strain>
    </source>
</reference>
<dbReference type="SUPFAM" id="SSF52540">
    <property type="entry name" value="P-loop containing nucleoside triphosphate hydrolases"/>
    <property type="match status" value="1"/>
</dbReference>
<accession>A0A8S5SDQ4</accession>
<dbReference type="InterPro" id="IPR027417">
    <property type="entry name" value="P-loop_NTPase"/>
</dbReference>
<sequence>MISIYNKLSDAEINARRREQLDDWGKIVQYGRQNPVWFIENIFQYQLLDYQKYAIMGGWTARKAVYVQSRGSGKSFIAACIIMTKSVLFPDYVTCIMAPSDRQARLLFDKIKQITLKQIETLVGNDVFAAELQKPNGNQDGFVTSGDAHFDLYNGSRVICLNSNEKKIVGQRCNLCVYDEAGNITEDYFARTEKFITVSSDFKTGVGYDSTVYPLKVPNQCMYFSSAENTATYLWKVYKEGARRMMMGYDDHFVCDVTCEMPLNPTLNGKPYGALFDKSEVEDALRSNEYRARREYYNLFDLAGGADNIISSDTIFRNQRQYLPLTANPDPKSGKKYIIAIDPAHQIDNNFCLVMEAEKVKGKGWVGRVVNGYNLIKPLPDGEKKLMTTPEAIDFIKKIMLAFNGGAPNWGNIIMFIDPGSGGGGQIIADYLRQDWYDDNGELHYGIIDMDDENSSKERVNYPHAVEGVLHLYSPQKFKTDMFSAFADLSTQDLIQFPESCPKGDTAYFDDGEVKLTSEDRRGLVEIDLAKEEIKMFIRVRTDSGKVIYKLGPSASKSAHDDRGYCLAAASFILSNLRKEDEFGGKGVSMDFSKLYGASSKTLNKINNQKRRNPFAGGSNPFRRR</sequence>
<name>A0A8S5SDQ4_9CAUD</name>
<feature type="region of interest" description="Disordered" evidence="1">
    <location>
        <begin position="603"/>
        <end position="625"/>
    </location>
</feature>
<evidence type="ECO:0000313" key="2">
    <source>
        <dbReference type="EMBL" id="DAF48923.1"/>
    </source>
</evidence>
<organism evidence="2">
    <name type="scientific">Siphoviridae sp. ctnpt50</name>
    <dbReference type="NCBI Taxonomy" id="2827941"/>
    <lineage>
        <taxon>Viruses</taxon>
        <taxon>Duplodnaviria</taxon>
        <taxon>Heunggongvirae</taxon>
        <taxon>Uroviricota</taxon>
        <taxon>Caudoviricetes</taxon>
    </lineage>
</organism>